<reference evidence="7" key="1">
    <citation type="submission" date="2014-01" db="EMBL/GenBank/DDBJ databases">
        <authorList>
            <person name="Aslett M."/>
        </authorList>
    </citation>
    <scope>NUCLEOTIDE SEQUENCE</scope>
</reference>
<keyword evidence="5 6" id="KW-0472">Membrane</keyword>
<dbReference type="Proteomes" id="UP000030665">
    <property type="component" value="Unassembled WGS sequence"/>
</dbReference>
<dbReference type="STRING" id="36087.A0A077Z0E4"/>
<keyword evidence="4 6" id="KW-1133">Transmembrane helix</keyword>
<comment type="subcellular location">
    <subcellularLocation>
        <location evidence="1">Membrane</location>
        <topology evidence="1">Multi-pass membrane protein</topology>
    </subcellularLocation>
</comment>
<evidence type="ECO:0000256" key="6">
    <source>
        <dbReference type="SAM" id="Phobius"/>
    </source>
</evidence>
<dbReference type="OrthoDB" id="10055027at2759"/>
<comment type="similarity">
    <text evidence="2">Belongs to the TMEM129 family.</text>
</comment>
<evidence type="ECO:0000256" key="5">
    <source>
        <dbReference type="ARBA" id="ARBA00023136"/>
    </source>
</evidence>
<gene>
    <name evidence="7" type="ORF">TTRE_0000216601</name>
</gene>
<keyword evidence="8" id="KW-1185">Reference proteome</keyword>
<dbReference type="GO" id="GO:0061630">
    <property type="term" value="F:ubiquitin protein ligase activity"/>
    <property type="evidence" value="ECO:0007669"/>
    <property type="project" value="InterPro"/>
</dbReference>
<reference evidence="7" key="2">
    <citation type="submission" date="2014-03" db="EMBL/GenBank/DDBJ databases">
        <title>The whipworm genome and dual-species transcriptomics of an intimate host-pathogen interaction.</title>
        <authorList>
            <person name="Foth B.J."/>
            <person name="Tsai I.J."/>
            <person name="Reid A.J."/>
            <person name="Bancroft A.J."/>
            <person name="Nichol S."/>
            <person name="Tracey A."/>
            <person name="Holroyd N."/>
            <person name="Cotton J.A."/>
            <person name="Stanley E.J."/>
            <person name="Zarowiecki M."/>
            <person name="Liu J.Z."/>
            <person name="Huckvale T."/>
            <person name="Cooper P.J."/>
            <person name="Grencis R.K."/>
            <person name="Berriman M."/>
        </authorList>
    </citation>
    <scope>NUCLEOTIDE SEQUENCE [LARGE SCALE GENOMIC DNA]</scope>
</reference>
<dbReference type="GO" id="GO:0005783">
    <property type="term" value="C:endoplasmic reticulum"/>
    <property type="evidence" value="ECO:0007669"/>
    <property type="project" value="TreeGrafter"/>
</dbReference>
<name>A0A077Z0E4_TRITR</name>
<feature type="transmembrane region" description="Helical" evidence="6">
    <location>
        <begin position="90"/>
        <end position="110"/>
    </location>
</feature>
<protein>
    <submittedName>
        <fullName evidence="7">Transmembrane protein 129</fullName>
    </submittedName>
</protein>
<proteinExistence type="inferred from homology"/>
<evidence type="ECO:0000313" key="7">
    <source>
        <dbReference type="EMBL" id="CDW53897.1"/>
    </source>
</evidence>
<dbReference type="InterPro" id="IPR018801">
    <property type="entry name" value="TM129"/>
</dbReference>
<feature type="transmembrane region" description="Helical" evidence="6">
    <location>
        <begin position="53"/>
        <end position="78"/>
    </location>
</feature>
<dbReference type="PANTHER" id="PTHR31322:SF2">
    <property type="entry name" value="E3 UBIQUITIN-PROTEIN LIGASE TM129"/>
    <property type="match status" value="1"/>
</dbReference>
<sequence>MEAVTVVCFGLSIWLIVCLLRPPRELASSGFSVDALLKLFLCDERKSFIRHHLWRTCLILPVQSSIALLILYVISCCLVNVDPDYQLCSWLWYVIISVVILPILFRAQLWHFGDWGAHPVVKNLRMYDSGWQDVAAHIDSEYEQLDKFVAQLSGGRRFVVTNSWIVVVDGSIVRLVKQEDASLSIVSSVERGFNDQLVCIRVKSRIGAVEPFVVRFNGYLLRDLRSKLRIPIARLDSVVQSVEDRFIMAFQEYVLNSNPRYDPALWPSEGSCIGCFQNEANVKIMKTCSEESFGDLNVDQQLPCSSCNCRPMWCLSCLGRWFASRQNPNVPGEWMLGKSPCPNCRATFCVLDVCLPA</sequence>
<dbReference type="PANTHER" id="PTHR31322">
    <property type="entry name" value="E3 UBIQUITIN-PROTEIN LIGASE TM129"/>
    <property type="match status" value="1"/>
</dbReference>
<evidence type="ECO:0000256" key="1">
    <source>
        <dbReference type="ARBA" id="ARBA00004141"/>
    </source>
</evidence>
<accession>A0A077Z0E4</accession>
<evidence type="ECO:0000256" key="2">
    <source>
        <dbReference type="ARBA" id="ARBA00007332"/>
    </source>
</evidence>
<dbReference type="AlphaFoldDB" id="A0A077Z0E4"/>
<dbReference type="GO" id="GO:0016567">
    <property type="term" value="P:protein ubiquitination"/>
    <property type="evidence" value="ECO:0007669"/>
    <property type="project" value="InterPro"/>
</dbReference>
<evidence type="ECO:0000256" key="4">
    <source>
        <dbReference type="ARBA" id="ARBA00022989"/>
    </source>
</evidence>
<dbReference type="EMBL" id="HG805872">
    <property type="protein sequence ID" value="CDW53897.1"/>
    <property type="molecule type" value="Genomic_DNA"/>
</dbReference>
<dbReference type="Pfam" id="PF10272">
    <property type="entry name" value="Tmpp129"/>
    <property type="match status" value="1"/>
</dbReference>
<dbReference type="GO" id="GO:0016020">
    <property type="term" value="C:membrane"/>
    <property type="evidence" value="ECO:0007669"/>
    <property type="project" value="UniProtKB-SubCell"/>
</dbReference>
<evidence type="ECO:0000256" key="3">
    <source>
        <dbReference type="ARBA" id="ARBA00022692"/>
    </source>
</evidence>
<evidence type="ECO:0000313" key="8">
    <source>
        <dbReference type="Proteomes" id="UP000030665"/>
    </source>
</evidence>
<keyword evidence="3 6" id="KW-0812">Transmembrane</keyword>
<organism evidence="7 8">
    <name type="scientific">Trichuris trichiura</name>
    <name type="common">Whipworm</name>
    <name type="synonym">Trichocephalus trichiurus</name>
    <dbReference type="NCBI Taxonomy" id="36087"/>
    <lineage>
        <taxon>Eukaryota</taxon>
        <taxon>Metazoa</taxon>
        <taxon>Ecdysozoa</taxon>
        <taxon>Nematoda</taxon>
        <taxon>Enoplea</taxon>
        <taxon>Dorylaimia</taxon>
        <taxon>Trichinellida</taxon>
        <taxon>Trichuridae</taxon>
        <taxon>Trichuris</taxon>
    </lineage>
</organism>